<accession>A0AAN2CBG0</accession>
<dbReference type="SUPFAM" id="SSF50621">
    <property type="entry name" value="Alanine racemase C-terminal domain-like"/>
    <property type="match status" value="1"/>
</dbReference>
<dbReference type="EMBL" id="AP025523">
    <property type="protein sequence ID" value="BDE08216.1"/>
    <property type="molecule type" value="Genomic_DNA"/>
</dbReference>
<evidence type="ECO:0000256" key="5">
    <source>
        <dbReference type="NCBIfam" id="TIGR01048"/>
    </source>
</evidence>
<keyword evidence="3 6" id="KW-0663">Pyridoxal phosphate</keyword>
<protein>
    <recommendedName>
        <fullName evidence="5 7">Diaminopimelate decarboxylase</fullName>
        <ecNumber evidence="5 7">4.1.1.20</ecNumber>
    </recommendedName>
</protein>
<dbReference type="KEGG" id="vab:WPS_34920"/>
<evidence type="ECO:0000313" key="10">
    <source>
        <dbReference type="Proteomes" id="UP001317532"/>
    </source>
</evidence>
<reference evidence="9 10" key="1">
    <citation type="journal article" date="2022" name="ISME Commun">
        <title>Vulcanimicrobium alpinus gen. nov. sp. nov., the first cultivated representative of the candidate phylum 'Eremiobacterota', is a metabolically versatile aerobic anoxygenic phototroph.</title>
        <authorList>
            <person name="Yabe S."/>
            <person name="Muto K."/>
            <person name="Abe K."/>
            <person name="Yokota A."/>
            <person name="Staudigel H."/>
            <person name="Tebo B.M."/>
        </authorList>
    </citation>
    <scope>NUCLEOTIDE SEQUENCE [LARGE SCALE GENOMIC DNA]</scope>
    <source>
        <strain evidence="9 10">WC8-2</strain>
    </source>
</reference>
<feature type="domain" description="Orn/DAP/Arg decarboxylase 2 N-terminal" evidence="8">
    <location>
        <begin position="51"/>
        <end position="280"/>
    </location>
</feature>
<keyword evidence="7" id="KW-0457">Lysine biosynthesis</keyword>
<dbReference type="Gene3D" id="3.20.20.10">
    <property type="entry name" value="Alanine racemase"/>
    <property type="match status" value="1"/>
</dbReference>
<evidence type="ECO:0000256" key="3">
    <source>
        <dbReference type="ARBA" id="ARBA00022898"/>
    </source>
</evidence>
<dbReference type="EC" id="4.1.1.20" evidence="5 7"/>
<dbReference type="PRINTS" id="PR01181">
    <property type="entry name" value="DAPDCRBXLASE"/>
</dbReference>
<dbReference type="Pfam" id="PF02784">
    <property type="entry name" value="Orn_Arg_deC_N"/>
    <property type="match status" value="1"/>
</dbReference>
<dbReference type="FunFam" id="3.20.20.10:FF:000003">
    <property type="entry name" value="Diaminopimelate decarboxylase"/>
    <property type="match status" value="1"/>
</dbReference>
<keyword evidence="7" id="KW-0028">Amino-acid biosynthesis</keyword>
<evidence type="ECO:0000256" key="6">
    <source>
        <dbReference type="PIRSR" id="PIRSR600183-50"/>
    </source>
</evidence>
<dbReference type="SUPFAM" id="SSF51419">
    <property type="entry name" value="PLP-binding barrel"/>
    <property type="match status" value="1"/>
</dbReference>
<dbReference type="GO" id="GO:0009089">
    <property type="term" value="P:lysine biosynthetic process via diaminopimelate"/>
    <property type="evidence" value="ECO:0007669"/>
    <property type="project" value="UniProtKB-UniRule"/>
</dbReference>
<evidence type="ECO:0000313" key="9">
    <source>
        <dbReference type="EMBL" id="BDE08216.1"/>
    </source>
</evidence>
<evidence type="ECO:0000256" key="2">
    <source>
        <dbReference type="ARBA" id="ARBA00022793"/>
    </source>
</evidence>
<dbReference type="NCBIfam" id="TIGR01048">
    <property type="entry name" value="lysA"/>
    <property type="match status" value="1"/>
</dbReference>
<gene>
    <name evidence="9" type="primary">lysA</name>
    <name evidence="9" type="ORF">WPS_34920</name>
</gene>
<dbReference type="InterPro" id="IPR029066">
    <property type="entry name" value="PLP-binding_barrel"/>
</dbReference>
<organism evidence="9 10">
    <name type="scientific">Vulcanimicrobium alpinum</name>
    <dbReference type="NCBI Taxonomy" id="3016050"/>
    <lineage>
        <taxon>Bacteria</taxon>
        <taxon>Bacillati</taxon>
        <taxon>Vulcanimicrobiota</taxon>
        <taxon>Vulcanimicrobiia</taxon>
        <taxon>Vulcanimicrobiales</taxon>
        <taxon>Vulcanimicrobiaceae</taxon>
        <taxon>Vulcanimicrobium</taxon>
    </lineage>
</organism>
<dbReference type="AlphaFoldDB" id="A0AAN2CBG0"/>
<name>A0AAN2CBG0_UNVUL</name>
<evidence type="ECO:0000256" key="7">
    <source>
        <dbReference type="RuleBase" id="RU003738"/>
    </source>
</evidence>
<evidence type="ECO:0000256" key="1">
    <source>
        <dbReference type="ARBA" id="ARBA00001933"/>
    </source>
</evidence>
<keyword evidence="2 7" id="KW-0210">Decarboxylase</keyword>
<keyword evidence="4 7" id="KW-0456">Lyase</keyword>
<dbReference type="PANTHER" id="PTHR43727">
    <property type="entry name" value="DIAMINOPIMELATE DECARBOXYLASE"/>
    <property type="match status" value="1"/>
</dbReference>
<dbReference type="InterPro" id="IPR009006">
    <property type="entry name" value="Ala_racemase/Decarboxylase_C"/>
</dbReference>
<sequence length="413" mass="43859">MTTTSFAVDAALGGVPARELAATYGTPLFVIDLDVFDLEVDRVVRSCAPHGITVGYAAKAFLCAALAEHLAATPLRLDVCSLGELVTAERGGFPAERMYFHGCGKTAEELQAIVDRRVAFDVIDNDEELARLAAITSPADPVDVMLRINTGIEAHTHAFIRTGGENTKFGFALAAAPAAFARIAALPQLRLIGLHGHIGSQIAETAPFVANLDELLGLARIARASGHPVAEIICGGGIGVEEGPDDPRPVDIDELTAALEGRARGTGLRLAVEPGRAVIARAGSSLYRVMAVKTQGRRRFVIVDGGMADNPRPLLYGARHLPEVVAARAAGPDEPATLAGRSCENDEMGDYVLPRDLAAGDLIALRITGAYTYSMASNYNRFGRPAVVFVRDGHHRRVIRAETADDVMRLDVV</sequence>
<dbReference type="Proteomes" id="UP001317532">
    <property type="component" value="Chromosome"/>
</dbReference>
<dbReference type="GO" id="GO:0008836">
    <property type="term" value="F:diaminopimelate decarboxylase activity"/>
    <property type="evidence" value="ECO:0007669"/>
    <property type="project" value="UniProtKB-UniRule"/>
</dbReference>
<dbReference type="RefSeq" id="WP_317995761.1">
    <property type="nucleotide sequence ID" value="NZ_AP025523.1"/>
</dbReference>
<dbReference type="PRINTS" id="PR01179">
    <property type="entry name" value="ODADCRBXLASE"/>
</dbReference>
<evidence type="ECO:0000259" key="8">
    <source>
        <dbReference type="Pfam" id="PF02784"/>
    </source>
</evidence>
<comment type="cofactor">
    <cofactor evidence="1 6 7">
        <name>pyridoxal 5'-phosphate</name>
        <dbReference type="ChEBI" id="CHEBI:597326"/>
    </cofactor>
</comment>
<dbReference type="InterPro" id="IPR002986">
    <property type="entry name" value="DAP_deCOOHase_LysA"/>
</dbReference>
<evidence type="ECO:0000256" key="4">
    <source>
        <dbReference type="ARBA" id="ARBA00023239"/>
    </source>
</evidence>
<dbReference type="PANTHER" id="PTHR43727:SF2">
    <property type="entry name" value="GROUP IV DECARBOXYLASE"/>
    <property type="match status" value="1"/>
</dbReference>
<comment type="pathway">
    <text evidence="7">Amino-acid biosynthesis; L-lysine biosynthesis via DAP pathway; L-lysine from DL-2,6-diaminopimelate: step 1/1.</text>
</comment>
<feature type="active site" description="Proton donor" evidence="6">
    <location>
        <position position="343"/>
    </location>
</feature>
<dbReference type="CDD" id="cd06828">
    <property type="entry name" value="PLPDE_III_DapDC"/>
    <property type="match status" value="1"/>
</dbReference>
<proteinExistence type="predicted"/>
<comment type="catalytic activity">
    <reaction evidence="7">
        <text>meso-2,6-diaminopimelate + H(+) = L-lysine + CO2</text>
        <dbReference type="Rhea" id="RHEA:15101"/>
        <dbReference type="ChEBI" id="CHEBI:15378"/>
        <dbReference type="ChEBI" id="CHEBI:16526"/>
        <dbReference type="ChEBI" id="CHEBI:32551"/>
        <dbReference type="ChEBI" id="CHEBI:57791"/>
        <dbReference type="EC" id="4.1.1.20"/>
    </reaction>
</comment>
<keyword evidence="10" id="KW-1185">Reference proteome</keyword>
<dbReference type="InterPro" id="IPR000183">
    <property type="entry name" value="Orn/DAP/Arg_de-COase"/>
</dbReference>
<feature type="modified residue" description="N6-(pyridoxal phosphate)lysine" evidence="6">
    <location>
        <position position="59"/>
    </location>
</feature>
<dbReference type="InterPro" id="IPR022644">
    <property type="entry name" value="De-COase2_N"/>
</dbReference>
<dbReference type="Gene3D" id="2.40.37.10">
    <property type="entry name" value="Lyase, Ornithine Decarboxylase, Chain A, domain 1"/>
    <property type="match status" value="1"/>
</dbReference>